<name>A0A401S9X9_CHIPU</name>
<keyword evidence="3" id="KW-1185">Reference proteome</keyword>
<evidence type="ECO:0000259" key="1">
    <source>
        <dbReference type="Pfam" id="PF08385"/>
    </source>
</evidence>
<dbReference type="GO" id="GO:0051959">
    <property type="term" value="F:dynein light intermediate chain binding"/>
    <property type="evidence" value="ECO:0007669"/>
    <property type="project" value="InterPro"/>
</dbReference>
<accession>A0A401S9X9</accession>
<proteinExistence type="predicted"/>
<dbReference type="GO" id="GO:0007018">
    <property type="term" value="P:microtubule-based movement"/>
    <property type="evidence" value="ECO:0007669"/>
    <property type="project" value="InterPro"/>
</dbReference>
<evidence type="ECO:0000313" key="2">
    <source>
        <dbReference type="EMBL" id="GCC27211.1"/>
    </source>
</evidence>
<dbReference type="Pfam" id="PF08385">
    <property type="entry name" value="DHC_N1"/>
    <property type="match status" value="1"/>
</dbReference>
<reference evidence="2 3" key="1">
    <citation type="journal article" date="2018" name="Nat. Ecol. Evol.">
        <title>Shark genomes provide insights into elasmobranch evolution and the origin of vertebrates.</title>
        <authorList>
            <person name="Hara Y"/>
            <person name="Yamaguchi K"/>
            <person name="Onimaru K"/>
            <person name="Kadota M"/>
            <person name="Koyanagi M"/>
            <person name="Keeley SD"/>
            <person name="Tatsumi K"/>
            <person name="Tanaka K"/>
            <person name="Motone F"/>
            <person name="Kageyama Y"/>
            <person name="Nozu R"/>
            <person name="Adachi N"/>
            <person name="Nishimura O"/>
            <person name="Nakagawa R"/>
            <person name="Tanegashima C"/>
            <person name="Kiyatake I"/>
            <person name="Matsumoto R"/>
            <person name="Murakumo K"/>
            <person name="Nishida K"/>
            <person name="Terakita A"/>
            <person name="Kuratani S"/>
            <person name="Sato K"/>
            <person name="Hyodo S Kuraku.S."/>
        </authorList>
    </citation>
    <scope>NUCLEOTIDE SEQUENCE [LARGE SCALE GENOMIC DNA]</scope>
</reference>
<dbReference type="PANTHER" id="PTHR46532:SF11">
    <property type="entry name" value="DYNEIN AXONEMAL HEAVY CHAIN 12"/>
    <property type="match status" value="1"/>
</dbReference>
<comment type="caution">
    <text evidence="2">The sequence shown here is derived from an EMBL/GenBank/DDBJ whole genome shotgun (WGS) entry which is preliminary data.</text>
</comment>
<dbReference type="STRING" id="137246.A0A401S9X9"/>
<dbReference type="InterPro" id="IPR013594">
    <property type="entry name" value="Dynein_heavy_tail"/>
</dbReference>
<protein>
    <recommendedName>
        <fullName evidence="1">Dynein heavy chain tail domain-containing protein</fullName>
    </recommendedName>
</protein>
<dbReference type="EMBL" id="BEZZ01000156">
    <property type="protein sequence ID" value="GCC27211.1"/>
    <property type="molecule type" value="Genomic_DNA"/>
</dbReference>
<organism evidence="2 3">
    <name type="scientific">Chiloscyllium punctatum</name>
    <name type="common">Brownbanded bambooshark</name>
    <name type="synonym">Hemiscyllium punctatum</name>
    <dbReference type="NCBI Taxonomy" id="137246"/>
    <lineage>
        <taxon>Eukaryota</taxon>
        <taxon>Metazoa</taxon>
        <taxon>Chordata</taxon>
        <taxon>Craniata</taxon>
        <taxon>Vertebrata</taxon>
        <taxon>Chondrichthyes</taxon>
        <taxon>Elasmobranchii</taxon>
        <taxon>Galeomorphii</taxon>
        <taxon>Galeoidea</taxon>
        <taxon>Orectolobiformes</taxon>
        <taxon>Hemiscylliidae</taxon>
        <taxon>Chiloscyllium</taxon>
    </lineage>
</organism>
<dbReference type="AlphaFoldDB" id="A0A401S9X9"/>
<gene>
    <name evidence="2" type="ORF">chiPu_0005636</name>
</gene>
<dbReference type="PANTHER" id="PTHR46532">
    <property type="entry name" value="MALE FERTILITY FACTOR KL5"/>
    <property type="match status" value="1"/>
</dbReference>
<dbReference type="GO" id="GO:0045505">
    <property type="term" value="F:dynein intermediate chain binding"/>
    <property type="evidence" value="ECO:0007669"/>
    <property type="project" value="InterPro"/>
</dbReference>
<feature type="domain" description="Dynein heavy chain tail" evidence="1">
    <location>
        <begin position="355"/>
        <end position="532"/>
    </location>
</feature>
<dbReference type="OrthoDB" id="10251809at2759"/>
<dbReference type="OMA" id="FLDHIWS"/>
<dbReference type="GO" id="GO:0005858">
    <property type="term" value="C:axonemal dynein complex"/>
    <property type="evidence" value="ECO:0007669"/>
    <property type="project" value="TreeGrafter"/>
</dbReference>
<dbReference type="Proteomes" id="UP000287033">
    <property type="component" value="Unassembled WGS sequence"/>
</dbReference>
<sequence length="538" mass="62147">MMRCSQPLVVPARPLFLLFPPLPRIHLEPFAAASRVNCVSPHSCFLIAHKSQHLLSLVQVRIVAYIQNIEKPARNVKNTNLVGRLFTPICFPFLLSVKADAMTEEKVNSNFPIVRAEDERIDFIKEQAFKSLKVKSEKWNKFIAVDENKKLLLDFFDEMRNGRLLFFTGAGGALHADSQLTFTSKSKMLYIFKNCSGNLSDNDHVNELMLGEILQHPVEHLAVLINEVLVPILSNSNNHLGWPQAISYDVRKHTEMIKSRISVVHGQMEGKTILPLPLVPESVYENQEIEIHDNLSQLDKSILHSIESMVIQWMHQITDVMKQDSVDDLFEEINPTPSSEIYFWMARKENLLGIYKQALNYLVPEEIFKVETEEALEKVQLAIHILESFKNCFHQHRLKISQYYSNTVEVKHWDFPTQMVFARFDRFFACLLKIEELFNSAMDFFKLERIEIGGFKGKAFSEIIYGINEEFQECWRVFGESKYDPLDYNNKEFLSDHSKFMNQLLDFDKRLGSVLNLAFQNSGSLESAFKVLIVHCCG</sequence>
<dbReference type="InterPro" id="IPR026983">
    <property type="entry name" value="DHC"/>
</dbReference>
<evidence type="ECO:0000313" key="3">
    <source>
        <dbReference type="Proteomes" id="UP000287033"/>
    </source>
</evidence>